<dbReference type="Proteomes" id="UP000030645">
    <property type="component" value="Unassembled WGS sequence"/>
</dbReference>
<dbReference type="eggNOG" id="KOG1072">
    <property type="taxonomic scope" value="Eukaryota"/>
</dbReference>
<dbReference type="EMBL" id="KE345890">
    <property type="protein sequence ID" value="EXC19722.1"/>
    <property type="molecule type" value="Genomic_DNA"/>
</dbReference>
<evidence type="ECO:0000313" key="3">
    <source>
        <dbReference type="EMBL" id="EXC19722.1"/>
    </source>
</evidence>
<gene>
    <name evidence="3" type="ORF">L484_008348</name>
</gene>
<reference evidence="4" key="1">
    <citation type="submission" date="2013-01" db="EMBL/GenBank/DDBJ databases">
        <title>Draft Genome Sequence of a Mulberry Tree, Morus notabilis C.K. Schneid.</title>
        <authorList>
            <person name="He N."/>
            <person name="Zhao S."/>
        </authorList>
    </citation>
    <scope>NUCLEOTIDE SEQUENCE</scope>
</reference>
<dbReference type="InterPro" id="IPR036047">
    <property type="entry name" value="F-box-like_dom_sf"/>
</dbReference>
<dbReference type="CDD" id="cd22152">
    <property type="entry name" value="F-box_AtAFR-like"/>
    <property type="match status" value="1"/>
</dbReference>
<dbReference type="SMART" id="SM00612">
    <property type="entry name" value="Kelch"/>
    <property type="match status" value="1"/>
</dbReference>
<dbReference type="SUPFAM" id="SSF81383">
    <property type="entry name" value="F-box domain"/>
    <property type="match status" value="1"/>
</dbReference>
<dbReference type="InterPro" id="IPR015915">
    <property type="entry name" value="Kelch-typ_b-propeller"/>
</dbReference>
<dbReference type="Pfam" id="PF25210">
    <property type="entry name" value="Kelch_FKB95"/>
    <property type="match status" value="1"/>
</dbReference>
<protein>
    <submittedName>
        <fullName evidence="3">F-box/kelch-repeat protein SKIP6</fullName>
    </submittedName>
</protein>
<name>W9SAK3_9ROSA</name>
<dbReference type="Pfam" id="PF00646">
    <property type="entry name" value="F-box"/>
    <property type="match status" value="1"/>
</dbReference>
<dbReference type="AlphaFoldDB" id="W9SAK3"/>
<dbReference type="OrthoDB" id="1101092at2759"/>
<proteinExistence type="predicted"/>
<keyword evidence="4" id="KW-1185">Reference proteome</keyword>
<dbReference type="PANTHER" id="PTHR24414:SF23">
    <property type="entry name" value="F-BOX_KELCH-REPEAT PROTEIN SKIP6"/>
    <property type="match status" value="1"/>
</dbReference>
<dbReference type="InterPro" id="IPR057499">
    <property type="entry name" value="Kelch_FKB95"/>
</dbReference>
<dbReference type="Gene3D" id="2.120.10.80">
    <property type="entry name" value="Kelch-type beta propeller"/>
    <property type="match status" value="1"/>
</dbReference>
<evidence type="ECO:0000313" key="4">
    <source>
        <dbReference type="Proteomes" id="UP000030645"/>
    </source>
</evidence>
<dbReference type="InterPro" id="IPR001810">
    <property type="entry name" value="F-box_dom"/>
</dbReference>
<dbReference type="PANTHER" id="PTHR24414">
    <property type="entry name" value="F-BOX/KELCH-REPEAT PROTEIN SKIP4"/>
    <property type="match status" value="1"/>
</dbReference>
<feature type="domain" description="FKB95-like N-terminal Kelch" evidence="2">
    <location>
        <begin position="87"/>
        <end position="351"/>
    </location>
</feature>
<organism evidence="3 4">
    <name type="scientific">Morus notabilis</name>
    <dbReference type="NCBI Taxonomy" id="981085"/>
    <lineage>
        <taxon>Eukaryota</taxon>
        <taxon>Viridiplantae</taxon>
        <taxon>Streptophyta</taxon>
        <taxon>Embryophyta</taxon>
        <taxon>Tracheophyta</taxon>
        <taxon>Spermatophyta</taxon>
        <taxon>Magnoliopsida</taxon>
        <taxon>eudicotyledons</taxon>
        <taxon>Gunneridae</taxon>
        <taxon>Pentapetalae</taxon>
        <taxon>rosids</taxon>
        <taxon>fabids</taxon>
        <taxon>Rosales</taxon>
        <taxon>Moraceae</taxon>
        <taxon>Moreae</taxon>
        <taxon>Morus</taxon>
    </lineage>
</organism>
<dbReference type="SUPFAM" id="SSF117281">
    <property type="entry name" value="Kelch motif"/>
    <property type="match status" value="1"/>
</dbReference>
<dbReference type="InterPro" id="IPR050354">
    <property type="entry name" value="F-box/kelch-repeat_ARATH"/>
</dbReference>
<accession>W9SAK3</accession>
<dbReference type="InterPro" id="IPR006652">
    <property type="entry name" value="Kelch_1"/>
</dbReference>
<sequence length="373" mass="42043">MSTAATEAPPEILIPSLPNDIALQCLARVPRQYHPVLAAVSKPIRSLLSSPHFFAVRSSLNCSELLPYLRIHSQSDKTLSWSAVYGRRPNPNSDDNKTNIIIAPVPGLPDDCLDWSHNVAIGPKIYVFGGKTDRLFSTKVWIFDCRFHTWERGPSMPTALGCATKTVVFDGKIYVIRQWKMTGSWADVFDAVAGRWEALPSPVLEVYGKLVLGCAIRGGKVCIWMDKEELRFDPAMKTWEAFESRIGYGLDWNIEMCEVNGVLCCLDGYSGLIKGFDERIGGWKRLKFVNKGMRSYRRNLRMSNVGGRLVILESALLRNLEKTMGVWCVEIEVKKDKDGNLQGEVLWSEMVYSTCVCGTYRWPLLYNCMPVSL</sequence>
<evidence type="ECO:0000259" key="2">
    <source>
        <dbReference type="Pfam" id="PF25210"/>
    </source>
</evidence>
<dbReference type="KEGG" id="mnt:21391718"/>
<evidence type="ECO:0000259" key="1">
    <source>
        <dbReference type="Pfam" id="PF00646"/>
    </source>
</evidence>
<feature type="domain" description="F-box" evidence="1">
    <location>
        <begin position="14"/>
        <end position="54"/>
    </location>
</feature>